<evidence type="ECO:0000313" key="2">
    <source>
        <dbReference type="EMBL" id="KAJ4751237.1"/>
    </source>
</evidence>
<dbReference type="PANTHER" id="PTHR46872:SF10">
    <property type="entry name" value="MYB-LIKE DOMAIN-CONTAINING PROTEIN"/>
    <property type="match status" value="1"/>
</dbReference>
<protein>
    <submittedName>
        <fullName evidence="2">ELM2 domain-containing protein</fullName>
    </submittedName>
</protein>
<dbReference type="AlphaFoldDB" id="A0AAV8C6V2"/>
<feature type="compositionally biased region" description="Low complexity" evidence="1">
    <location>
        <begin position="12"/>
        <end position="31"/>
    </location>
</feature>
<gene>
    <name evidence="2" type="ORF">LUZ62_085642</name>
</gene>
<organism evidence="2 3">
    <name type="scientific">Rhynchospora pubera</name>
    <dbReference type="NCBI Taxonomy" id="906938"/>
    <lineage>
        <taxon>Eukaryota</taxon>
        <taxon>Viridiplantae</taxon>
        <taxon>Streptophyta</taxon>
        <taxon>Embryophyta</taxon>
        <taxon>Tracheophyta</taxon>
        <taxon>Spermatophyta</taxon>
        <taxon>Magnoliopsida</taxon>
        <taxon>Liliopsida</taxon>
        <taxon>Poales</taxon>
        <taxon>Cyperaceae</taxon>
        <taxon>Cyperoideae</taxon>
        <taxon>Rhynchosporeae</taxon>
        <taxon>Rhynchospora</taxon>
    </lineage>
</organism>
<keyword evidence="3" id="KW-1185">Reference proteome</keyword>
<reference evidence="2" key="1">
    <citation type="submission" date="2022-08" db="EMBL/GenBank/DDBJ databases">
        <authorList>
            <person name="Marques A."/>
        </authorList>
    </citation>
    <scope>NUCLEOTIDE SEQUENCE</scope>
    <source>
        <strain evidence="2">RhyPub2mFocal</strain>
        <tissue evidence="2">Leaves</tissue>
    </source>
</reference>
<comment type="caution">
    <text evidence="2">The sequence shown here is derived from an EMBL/GenBank/DDBJ whole genome shotgun (WGS) entry which is preliminary data.</text>
</comment>
<feature type="region of interest" description="Disordered" evidence="1">
    <location>
        <begin position="1"/>
        <end position="43"/>
    </location>
</feature>
<dbReference type="Proteomes" id="UP001140206">
    <property type="component" value="Chromosome 5"/>
</dbReference>
<name>A0AAV8C6V2_9POAL</name>
<dbReference type="PANTHER" id="PTHR46872">
    <property type="entry name" value="DNA BINDING PROTEIN"/>
    <property type="match status" value="1"/>
</dbReference>
<proteinExistence type="predicted"/>
<sequence>MAGALDPGSLNDPSQDVSSSSSPSLPDTSSSPDRHLVGGEEKGGNYDSKLLEVLVGEIFGVKTMGNGGSGSPQLETKKRKRDLELEATVAWLRDVALNPVDPAYVIPEREQEILNMRRQMFLKIDDVANLEDLPSFASLKKKKKAWYFSDERYKGKRRSERIARNFNIPAAHLASLRKRIGVGDLFQADVPDWLGPPSDEDRSNYRNDSDTARWLGTRLWPQEPVTKHRQKLPRRINDKPMPNYCRCITPGAIACVSYHVSVARNQLKFELSQAFSSLGFDLMGEEVEKVFTRDQQMLFYSLERGIIPLSGPKGFWSTAFKHLNTVERRHLVSYFFNVYLLRRVGNQSRLGPASGIDSDEDNIDDDYEDESQVCNVGQKASSVIVQTSCSVSSSNRVHTTRKNP</sequence>
<feature type="compositionally biased region" description="Basic and acidic residues" evidence="1">
    <location>
        <begin position="32"/>
        <end position="43"/>
    </location>
</feature>
<evidence type="ECO:0000313" key="3">
    <source>
        <dbReference type="Proteomes" id="UP001140206"/>
    </source>
</evidence>
<evidence type="ECO:0000256" key="1">
    <source>
        <dbReference type="SAM" id="MobiDB-lite"/>
    </source>
</evidence>
<dbReference type="EMBL" id="JAMFTS010000005">
    <property type="protein sequence ID" value="KAJ4751237.1"/>
    <property type="molecule type" value="Genomic_DNA"/>
</dbReference>
<accession>A0AAV8C6V2</accession>